<dbReference type="OrthoDB" id="9781345at2"/>
<accession>A0A2W2FQG7</accession>
<comment type="caution">
    <text evidence="1">The sequence shown here is derived from an EMBL/GenBank/DDBJ whole genome shotgun (WGS) entry which is preliminary data.</text>
</comment>
<dbReference type="EMBL" id="POUD01000069">
    <property type="protein sequence ID" value="PZG17314.1"/>
    <property type="molecule type" value="Genomic_DNA"/>
</dbReference>
<dbReference type="Gene3D" id="3.80.10.10">
    <property type="entry name" value="Ribonuclease Inhibitor"/>
    <property type="match status" value="1"/>
</dbReference>
<dbReference type="Proteomes" id="UP000249304">
    <property type="component" value="Unassembled WGS sequence"/>
</dbReference>
<dbReference type="RefSeq" id="WP_111180226.1">
    <property type="nucleotide sequence ID" value="NZ_POUD01000069.1"/>
</dbReference>
<dbReference type="InterPro" id="IPR047722">
    <property type="entry name" value="STM4015-like"/>
</dbReference>
<gene>
    <name evidence="1" type="ORF">C1J01_18505</name>
</gene>
<dbReference type="NCBIfam" id="NF038076">
    <property type="entry name" value="fam_STM4015"/>
    <property type="match status" value="1"/>
</dbReference>
<evidence type="ECO:0000313" key="2">
    <source>
        <dbReference type="Proteomes" id="UP000249304"/>
    </source>
</evidence>
<dbReference type="SUPFAM" id="SSF52047">
    <property type="entry name" value="RNI-like"/>
    <property type="match status" value="1"/>
</dbReference>
<evidence type="ECO:0000313" key="1">
    <source>
        <dbReference type="EMBL" id="PZG17314.1"/>
    </source>
</evidence>
<sequence length="316" mass="34074">MTQRWSVNSHWDDCTAGYAGLPVVTVPLPEEAGPGPDPGAVAWRFSESEGCLADGFEWFFRHVDTAKVTAVVIGEWDDPTSGPCDEINEWLAGNADRLPELRSLFVGAMTSEHCEISWIQQDDVTPLLEAFPKLERLEVRGADGLRLRPVRHEALRTLRVESAGMPAEVVRAVGEGDLPALEHLELWIGIEDQGGTCTAADCTAIMNGARLPSLRHLGLRNCPFADELVAGLAHAPVVARLESLSLAMGSFGDPGAEALLNGQPLTHLSTLDLDHHFLSEAMAARLTAALPETEVVLTDRRDDAGDGAWGYVAVSE</sequence>
<reference evidence="1 2" key="1">
    <citation type="submission" date="2018-01" db="EMBL/GenBank/DDBJ databases">
        <title>Draft genome sequence of Nonomuraea sp. KC333.</title>
        <authorList>
            <person name="Sahin N."/>
            <person name="Saygin H."/>
            <person name="Ay H."/>
        </authorList>
    </citation>
    <scope>NUCLEOTIDE SEQUENCE [LARGE SCALE GENOMIC DNA]</scope>
    <source>
        <strain evidence="1 2">KC333</strain>
    </source>
</reference>
<organism evidence="1 2">
    <name type="scientific">Nonomuraea aridisoli</name>
    <dbReference type="NCBI Taxonomy" id="2070368"/>
    <lineage>
        <taxon>Bacteria</taxon>
        <taxon>Bacillati</taxon>
        <taxon>Actinomycetota</taxon>
        <taxon>Actinomycetes</taxon>
        <taxon>Streptosporangiales</taxon>
        <taxon>Streptosporangiaceae</taxon>
        <taxon>Nonomuraea</taxon>
    </lineage>
</organism>
<keyword evidence="2" id="KW-1185">Reference proteome</keyword>
<dbReference type="AlphaFoldDB" id="A0A2W2FQG7"/>
<protein>
    <submittedName>
        <fullName evidence="1">Cytoplasmic protein</fullName>
    </submittedName>
</protein>
<proteinExistence type="predicted"/>
<name>A0A2W2FQG7_9ACTN</name>
<dbReference type="InterPro" id="IPR032675">
    <property type="entry name" value="LRR_dom_sf"/>
</dbReference>